<dbReference type="OrthoDB" id="3660474at2759"/>
<gene>
    <name evidence="1" type="ORF">PTT_19913</name>
</gene>
<accession>E3SA02</accession>
<evidence type="ECO:0000313" key="1">
    <source>
        <dbReference type="EMBL" id="EFQ85206.1"/>
    </source>
</evidence>
<proteinExistence type="predicted"/>
<dbReference type="Proteomes" id="UP000001067">
    <property type="component" value="Unassembled WGS sequence"/>
</dbReference>
<dbReference type="EMBL" id="GL537985">
    <property type="protein sequence ID" value="EFQ85206.1"/>
    <property type="molecule type" value="Genomic_DNA"/>
</dbReference>
<name>E3SA02_PYRTT</name>
<organism evidence="2">
    <name type="scientific">Pyrenophora teres f. teres (strain 0-1)</name>
    <name type="common">Barley net blotch fungus</name>
    <name type="synonym">Drechslera teres f. teres</name>
    <dbReference type="NCBI Taxonomy" id="861557"/>
    <lineage>
        <taxon>Eukaryota</taxon>
        <taxon>Fungi</taxon>
        <taxon>Dikarya</taxon>
        <taxon>Ascomycota</taxon>
        <taxon>Pezizomycotina</taxon>
        <taxon>Dothideomycetes</taxon>
        <taxon>Pleosporomycetidae</taxon>
        <taxon>Pleosporales</taxon>
        <taxon>Pleosporineae</taxon>
        <taxon>Pleosporaceae</taxon>
        <taxon>Pyrenophora</taxon>
    </lineage>
</organism>
<dbReference type="AlphaFoldDB" id="E3SA02"/>
<reference evidence="1 2" key="1">
    <citation type="journal article" date="2010" name="Genome Biol.">
        <title>A first genome assembly of the barley fungal pathogen Pyrenophora teres f. teres.</title>
        <authorList>
            <person name="Ellwood S.R."/>
            <person name="Liu Z."/>
            <person name="Syme R.A."/>
            <person name="Lai Z."/>
            <person name="Hane J.K."/>
            <person name="Keiper F."/>
            <person name="Moffat C.S."/>
            <person name="Oliver R.P."/>
            <person name="Friesen T.L."/>
        </authorList>
    </citation>
    <scope>NUCLEOTIDE SEQUENCE [LARGE SCALE GENOMIC DNA]</scope>
    <source>
        <strain evidence="1 2">0-1</strain>
    </source>
</reference>
<keyword evidence="2" id="KW-1185">Reference proteome</keyword>
<dbReference type="KEGG" id="pte:PTT_19913"/>
<evidence type="ECO:0000313" key="2">
    <source>
        <dbReference type="Proteomes" id="UP000001067"/>
    </source>
</evidence>
<dbReference type="HOGENOM" id="CLU_2003495_0_0_1"/>
<sequence length="129" mass="13898">MAFPASEALHQHIFSAIDPMRGPLPPHVVKVISHNIAFLVKRAGGPSVSASQVSVSIIDVRGVNNCEIGHKATVCIHQGPYEFRVVVTVQVPWGHPVMIGLTEKVDSIIKEILEPRPKSGMMDTMSVGA</sequence>
<protein>
    <submittedName>
        <fullName evidence="1">Uncharacterized protein</fullName>
    </submittedName>
</protein>